<keyword evidence="9" id="KW-1185">Reference proteome</keyword>
<dbReference type="EMBL" id="CP043424">
    <property type="protein sequence ID" value="QIW12699.1"/>
    <property type="molecule type" value="Genomic_DNA"/>
</dbReference>
<evidence type="ECO:0000313" key="7">
    <source>
        <dbReference type="EMBL" id="QIW12699.1"/>
    </source>
</evidence>
<dbReference type="GO" id="GO:0006457">
    <property type="term" value="P:protein folding"/>
    <property type="evidence" value="ECO:0007669"/>
    <property type="project" value="InterPro"/>
</dbReference>
<name>A0A2Z4Y147_9GAMM</name>
<dbReference type="RefSeq" id="WP_112870629.1">
    <property type="nucleotide sequence ID" value="NZ_CP021781.1"/>
</dbReference>
<keyword evidence="4 5" id="KW-0472">Membrane</keyword>
<reference evidence="7 9" key="2">
    <citation type="submission" date="2019-08" db="EMBL/GenBank/DDBJ databases">
        <title>Complete genome sequences of Francisella adeliensis (FSC1325 and FSC1326).</title>
        <authorList>
            <person name="Ohrman C."/>
            <person name="Uneklint I."/>
            <person name="Vallesi A."/>
            <person name="Karlsson L."/>
            <person name="Sjodin A."/>
        </authorList>
    </citation>
    <scope>NUCLEOTIDE SEQUENCE [LARGE SCALE GENOMIC DNA]</scope>
    <source>
        <strain evidence="7 9">FSC1325</strain>
    </source>
</reference>
<feature type="transmembrane region" description="Helical" evidence="5">
    <location>
        <begin position="64"/>
        <end position="83"/>
    </location>
</feature>
<feature type="transmembrane region" description="Helical" evidence="5">
    <location>
        <begin position="7"/>
        <end position="33"/>
    </location>
</feature>
<dbReference type="GO" id="GO:0016020">
    <property type="term" value="C:membrane"/>
    <property type="evidence" value="ECO:0007669"/>
    <property type="project" value="UniProtKB-SubCell"/>
</dbReference>
<evidence type="ECO:0000313" key="8">
    <source>
        <dbReference type="Proteomes" id="UP000251120"/>
    </source>
</evidence>
<dbReference type="Proteomes" id="UP000251120">
    <property type="component" value="Chromosome"/>
</dbReference>
<dbReference type="EMBL" id="CP021781">
    <property type="protein sequence ID" value="AXA34452.1"/>
    <property type="molecule type" value="Genomic_DNA"/>
</dbReference>
<dbReference type="OrthoDB" id="3711263at2"/>
<keyword evidence="3 5" id="KW-1133">Transmembrane helix</keyword>
<dbReference type="Gene3D" id="1.20.1550.10">
    <property type="entry name" value="DsbB-like"/>
    <property type="match status" value="1"/>
</dbReference>
<evidence type="ECO:0000256" key="4">
    <source>
        <dbReference type="ARBA" id="ARBA00023136"/>
    </source>
</evidence>
<dbReference type="GO" id="GO:0015035">
    <property type="term" value="F:protein-disulfide reductase activity"/>
    <property type="evidence" value="ECO:0007669"/>
    <property type="project" value="InterPro"/>
</dbReference>
<dbReference type="Pfam" id="PF02600">
    <property type="entry name" value="DsbB"/>
    <property type="match status" value="1"/>
</dbReference>
<evidence type="ECO:0000256" key="3">
    <source>
        <dbReference type="ARBA" id="ARBA00022989"/>
    </source>
</evidence>
<evidence type="ECO:0000313" key="6">
    <source>
        <dbReference type="EMBL" id="AXA34452.1"/>
    </source>
</evidence>
<sequence>MKKLASLILPINILVCVGAIAVIIFTIAFLGWKPCPMCLLQQFCVIIILFLSILGVIKKSPSSFHIVVKTFVILAILYGIYIAGDQVYIQYFQAVPIHGTIASCDISSPFLIQATKSITGSVQSCTSISEEVKGVSLAIYSLVFFIFMLLINTSALFVNILKKK</sequence>
<evidence type="ECO:0000256" key="2">
    <source>
        <dbReference type="ARBA" id="ARBA00022692"/>
    </source>
</evidence>
<dbReference type="Proteomes" id="UP000681131">
    <property type="component" value="Chromosome"/>
</dbReference>
<dbReference type="SUPFAM" id="SSF158442">
    <property type="entry name" value="DsbB-like"/>
    <property type="match status" value="1"/>
</dbReference>
<dbReference type="InterPro" id="IPR023380">
    <property type="entry name" value="DsbB-like_sf"/>
</dbReference>
<keyword evidence="2 5" id="KW-0812">Transmembrane</keyword>
<protein>
    <submittedName>
        <fullName evidence="6">Disulfide bond formation protein B</fullName>
    </submittedName>
</protein>
<gene>
    <name evidence="6" type="ORF">CDH04_08605</name>
    <name evidence="7" type="ORF">FZC43_08610</name>
</gene>
<feature type="transmembrane region" description="Helical" evidence="5">
    <location>
        <begin position="39"/>
        <end position="57"/>
    </location>
</feature>
<feature type="transmembrane region" description="Helical" evidence="5">
    <location>
        <begin position="137"/>
        <end position="161"/>
    </location>
</feature>
<dbReference type="AlphaFoldDB" id="A0A2Z4Y147"/>
<organism evidence="6 8">
    <name type="scientific">Francisella adeliensis</name>
    <dbReference type="NCBI Taxonomy" id="2007306"/>
    <lineage>
        <taxon>Bacteria</taxon>
        <taxon>Pseudomonadati</taxon>
        <taxon>Pseudomonadota</taxon>
        <taxon>Gammaproteobacteria</taxon>
        <taxon>Thiotrichales</taxon>
        <taxon>Francisellaceae</taxon>
        <taxon>Francisella</taxon>
    </lineage>
</organism>
<accession>A0A2Z4Y147</accession>
<dbReference type="KEGG" id="fad:CDH04_08605"/>
<proteinExistence type="predicted"/>
<reference evidence="6 8" key="1">
    <citation type="submission" date="2017-06" db="EMBL/GenBank/DDBJ databases">
        <title>Complete genome of Francisella adeliensis.</title>
        <authorList>
            <person name="Vallesi A."/>
            <person name="Sjodin A."/>
        </authorList>
    </citation>
    <scope>NUCLEOTIDE SEQUENCE [LARGE SCALE GENOMIC DNA]</scope>
    <source>
        <strain evidence="6 8">FDC440</strain>
    </source>
</reference>
<dbReference type="InterPro" id="IPR003752">
    <property type="entry name" value="DiS_bond_form_DsbB/BdbC"/>
</dbReference>
<evidence type="ECO:0000256" key="5">
    <source>
        <dbReference type="SAM" id="Phobius"/>
    </source>
</evidence>
<evidence type="ECO:0000313" key="9">
    <source>
        <dbReference type="Proteomes" id="UP000681131"/>
    </source>
</evidence>
<evidence type="ECO:0000256" key="1">
    <source>
        <dbReference type="ARBA" id="ARBA00004141"/>
    </source>
</evidence>
<comment type="subcellular location">
    <subcellularLocation>
        <location evidence="1">Membrane</location>
        <topology evidence="1">Multi-pass membrane protein</topology>
    </subcellularLocation>
</comment>